<keyword evidence="2" id="KW-1185">Reference proteome</keyword>
<evidence type="ECO:0000313" key="2">
    <source>
        <dbReference type="Proteomes" id="UP000233556"/>
    </source>
</evidence>
<dbReference type="AlphaFoldDB" id="A0A2I0TUI2"/>
<dbReference type="EMBL" id="KZ507152">
    <property type="protein sequence ID" value="PKU37432.1"/>
    <property type="molecule type" value="Genomic_DNA"/>
</dbReference>
<accession>A0A2I0TUI2</accession>
<name>A0A2I0TUI2_LIMLA</name>
<reference evidence="2" key="2">
    <citation type="submission" date="2017-12" db="EMBL/GenBank/DDBJ databases">
        <title>Genome sequence of the Bar-tailed Godwit (Limosa lapponica baueri).</title>
        <authorList>
            <person name="Lima N.C.B."/>
            <person name="Parody-Merino A.M."/>
            <person name="Battley P.F."/>
            <person name="Fidler A.E."/>
            <person name="Prosdocimi F."/>
        </authorList>
    </citation>
    <scope>NUCLEOTIDE SEQUENCE [LARGE SCALE GENOMIC DNA]</scope>
</reference>
<reference evidence="2" key="1">
    <citation type="submission" date="2017-11" db="EMBL/GenBank/DDBJ databases">
        <authorList>
            <person name="Lima N.C."/>
            <person name="Parody-Merino A.M."/>
            <person name="Battley P.F."/>
            <person name="Fidler A.E."/>
            <person name="Prosdocimi F."/>
        </authorList>
    </citation>
    <scope>NUCLEOTIDE SEQUENCE [LARGE SCALE GENOMIC DNA]</scope>
</reference>
<dbReference type="Proteomes" id="UP000233556">
    <property type="component" value="Unassembled WGS sequence"/>
</dbReference>
<evidence type="ECO:0000313" key="1">
    <source>
        <dbReference type="EMBL" id="PKU37432.1"/>
    </source>
</evidence>
<proteinExistence type="predicted"/>
<organism evidence="1 2">
    <name type="scientific">Limosa lapponica baueri</name>
    <dbReference type="NCBI Taxonomy" id="1758121"/>
    <lineage>
        <taxon>Eukaryota</taxon>
        <taxon>Metazoa</taxon>
        <taxon>Chordata</taxon>
        <taxon>Craniata</taxon>
        <taxon>Vertebrata</taxon>
        <taxon>Euteleostomi</taxon>
        <taxon>Archelosauria</taxon>
        <taxon>Archosauria</taxon>
        <taxon>Dinosauria</taxon>
        <taxon>Saurischia</taxon>
        <taxon>Theropoda</taxon>
        <taxon>Coelurosauria</taxon>
        <taxon>Aves</taxon>
        <taxon>Neognathae</taxon>
        <taxon>Neoaves</taxon>
        <taxon>Charadriiformes</taxon>
        <taxon>Scolopacidae</taxon>
        <taxon>Limosa</taxon>
    </lineage>
</organism>
<protein>
    <submittedName>
        <fullName evidence="1">Uncharacterized protein</fullName>
    </submittedName>
</protein>
<gene>
    <name evidence="1" type="ORF">llap_12265</name>
</gene>
<sequence length="126" mass="14533">MIESVRESRCKAVITYVKTRKDNLEEQYESETFSYDGDGNGDDTETHRKEMNSLLSADATLRQTTGMENINTKRQNREMDNFLGLDSNLVFHEVCCNRFDFPIAEHACKIQFLEVDIVERSQADLA</sequence>